<organism evidence="1 2">
    <name type="scientific">Dyadobacter soli</name>
    <dbReference type="NCBI Taxonomy" id="659014"/>
    <lineage>
        <taxon>Bacteria</taxon>
        <taxon>Pseudomonadati</taxon>
        <taxon>Bacteroidota</taxon>
        <taxon>Cytophagia</taxon>
        <taxon>Cytophagales</taxon>
        <taxon>Spirosomataceae</taxon>
        <taxon>Dyadobacter</taxon>
    </lineage>
</organism>
<dbReference type="STRING" id="659014.SAMN04487996_110270"/>
<protein>
    <submittedName>
        <fullName evidence="1">Uncharacterized protein</fullName>
    </submittedName>
</protein>
<dbReference type="EMBL" id="FNAN01000010">
    <property type="protein sequence ID" value="SDF42646.1"/>
    <property type="molecule type" value="Genomic_DNA"/>
</dbReference>
<evidence type="ECO:0000313" key="1">
    <source>
        <dbReference type="EMBL" id="SDF42646.1"/>
    </source>
</evidence>
<proteinExistence type="predicted"/>
<keyword evidence="2" id="KW-1185">Reference proteome</keyword>
<sequence>MVVVDAKDSEVMLQSTTDLRVLVYPKNTSNNLITNTFRDAANIFHLKTMRKHSINKFH</sequence>
<reference evidence="2" key="1">
    <citation type="submission" date="2016-10" db="EMBL/GenBank/DDBJ databases">
        <authorList>
            <person name="Varghese N."/>
            <person name="Submissions S."/>
        </authorList>
    </citation>
    <scope>NUCLEOTIDE SEQUENCE [LARGE SCALE GENOMIC DNA]</scope>
    <source>
        <strain evidence="2">DSM 25329</strain>
    </source>
</reference>
<evidence type="ECO:0000313" key="2">
    <source>
        <dbReference type="Proteomes" id="UP000198748"/>
    </source>
</evidence>
<gene>
    <name evidence="1" type="ORF">SAMN04487996_110270</name>
</gene>
<name>A0A1G7KZW8_9BACT</name>
<accession>A0A1G7KZW8</accession>
<dbReference type="Proteomes" id="UP000198748">
    <property type="component" value="Unassembled WGS sequence"/>
</dbReference>
<dbReference type="AlphaFoldDB" id="A0A1G7KZW8"/>